<dbReference type="Proteomes" id="UP001157114">
    <property type="component" value="Unassembled WGS sequence"/>
</dbReference>
<dbReference type="InterPro" id="IPR027414">
    <property type="entry name" value="GH95_N_dom"/>
</dbReference>
<dbReference type="PANTHER" id="PTHR31084:SF0">
    <property type="entry name" value="ALPHA-L-FUCOSIDASE 2"/>
    <property type="match status" value="1"/>
</dbReference>
<proteinExistence type="predicted"/>
<dbReference type="InterPro" id="IPR016518">
    <property type="entry name" value="Alpha-L-fucosidase"/>
</dbReference>
<dbReference type="EMBL" id="BSSQ01000008">
    <property type="protein sequence ID" value="GLX67630.1"/>
    <property type="molecule type" value="Genomic_DNA"/>
</dbReference>
<dbReference type="PANTHER" id="PTHR31084">
    <property type="entry name" value="ALPHA-L-FUCOSIDASE 2"/>
    <property type="match status" value="1"/>
</dbReference>
<name>A0ABQ6GC41_9BACL</name>
<evidence type="ECO:0008006" key="6">
    <source>
        <dbReference type="Google" id="ProtNLM"/>
    </source>
</evidence>
<protein>
    <recommendedName>
        <fullName evidence="6">Alpha-L-fucosidase</fullName>
    </recommendedName>
</protein>
<dbReference type="Pfam" id="PF21307">
    <property type="entry name" value="Glyco_hydro_95_C"/>
    <property type="match status" value="1"/>
</dbReference>
<dbReference type="Pfam" id="PF14498">
    <property type="entry name" value="Glyco_hyd_65N_2"/>
    <property type="match status" value="1"/>
</dbReference>
<dbReference type="SUPFAM" id="SSF48208">
    <property type="entry name" value="Six-hairpin glycosidases"/>
    <property type="match status" value="1"/>
</dbReference>
<dbReference type="InterPro" id="IPR008928">
    <property type="entry name" value="6-hairpin_glycosidase_sf"/>
</dbReference>
<dbReference type="InterPro" id="IPR049053">
    <property type="entry name" value="AFCA-like_C"/>
</dbReference>
<dbReference type="InterPro" id="IPR012341">
    <property type="entry name" value="6hp_glycosidase-like_sf"/>
</dbReference>
<feature type="domain" description="Alpha fucosidase A-like C-terminal" evidence="2">
    <location>
        <begin position="686"/>
        <end position="752"/>
    </location>
</feature>
<feature type="domain" description="Glycosyl hydrolase family 95 catalytic" evidence="3">
    <location>
        <begin position="264"/>
        <end position="684"/>
    </location>
</feature>
<reference evidence="4 5" key="1">
    <citation type="submission" date="2023-03" db="EMBL/GenBank/DDBJ databases">
        <title>Draft genome sequence of the bacteria which degrade cell wall of Tricholomamatutake.</title>
        <authorList>
            <person name="Konishi Y."/>
            <person name="Fukuta Y."/>
            <person name="Shirasaka N."/>
        </authorList>
    </citation>
    <scope>NUCLEOTIDE SEQUENCE [LARGE SCALE GENOMIC DNA]</scope>
    <source>
        <strain evidence="5">mu1</strain>
    </source>
</reference>
<dbReference type="Pfam" id="PF22124">
    <property type="entry name" value="Glyco_hydro_95_cat"/>
    <property type="match status" value="1"/>
</dbReference>
<keyword evidence="5" id="KW-1185">Reference proteome</keyword>
<evidence type="ECO:0000259" key="1">
    <source>
        <dbReference type="Pfam" id="PF14498"/>
    </source>
</evidence>
<accession>A0ABQ6GC41</accession>
<evidence type="ECO:0000313" key="4">
    <source>
        <dbReference type="EMBL" id="GLX67630.1"/>
    </source>
</evidence>
<evidence type="ECO:0000313" key="5">
    <source>
        <dbReference type="Proteomes" id="UP001157114"/>
    </source>
</evidence>
<dbReference type="PIRSF" id="PIRSF007663">
    <property type="entry name" value="UCP007663"/>
    <property type="match status" value="1"/>
</dbReference>
<comment type="caution">
    <text evidence="4">The sequence shown here is derived from an EMBL/GenBank/DDBJ whole genome shotgun (WGS) entry which is preliminary data.</text>
</comment>
<dbReference type="InterPro" id="IPR054363">
    <property type="entry name" value="GH95_cat"/>
</dbReference>
<sequence length="774" mass="85941">MMKMTYTQPASGWKQGLPLGNGQLGAVLHGGISYETWNMTEVTFWSGKPERFGGSIDAKDKLKAMREAFFGGDYVTGDKLAAEQLEPVKGNFGTNLSLCDVHIRYEDEGSELFRELDLNRAVATVKYRSATGAVIRRETFATHADGLLVSRIKGDRAGSISLTLHIEGRTNTFDAWADAPGQLQFRTQATETIHSDGTCGVWCEGGMKAAVTGGQVVGDAGKIVIRQADEVVLYFAAATDYGHGHDDWKAESSERLKAAEAKGFDRLLEDHIEDYRQLFGRVDIDLGGTENYGSLPVDERIRRLRAGESADNGLIALFYQYGRYLTIAGTREDSRLPLHLQGIWNDGEANAMAWSCDYHLDVNTEMNYYPTEISNLAECHIPLMNYIEKLSHAGRAAAEDFYGCEGWVAHVFSNAWGFASPGWGRSWGLNVTGGLWIATHLKEHYEYSKDREFLTRQAYPVMKEAALFFLDYMTVHPKYGWLVTGPSTSPENSFYPGQAEQGEQQLSMGSTMDQMLVRDLFGFVLESAELQDVDQDLQLRLKGAIDLLPPLQIGKRGQLQEWLEDYEEAQPQHRHFSHMYGIYPGNQITPEETPELSAAMRQTLLGRMLVDELEDIEFTAALFALGFSRLHDGNQAVKHVRHLIGELCFDNLLSYSKPGVAGAETNIFVIDGNFGGTAAIADMLLQSHAGSIHLLPALPADWSTGSYRGLRAKGNAEVAATWEEGRLTEAAITAYSDLETVVKYGGEQIRLQMESGKRYLLNRQLILLQVETIA</sequence>
<gene>
    <name evidence="4" type="ORF">MU1_19750</name>
</gene>
<feature type="domain" description="Glycosyl hydrolase family 95 N-terminal" evidence="1">
    <location>
        <begin position="4"/>
        <end position="241"/>
    </location>
</feature>
<evidence type="ECO:0000259" key="3">
    <source>
        <dbReference type="Pfam" id="PF22124"/>
    </source>
</evidence>
<organism evidence="4 5">
    <name type="scientific">Paenibacillus glycanilyticus</name>
    <dbReference type="NCBI Taxonomy" id="126569"/>
    <lineage>
        <taxon>Bacteria</taxon>
        <taxon>Bacillati</taxon>
        <taxon>Bacillota</taxon>
        <taxon>Bacilli</taxon>
        <taxon>Bacillales</taxon>
        <taxon>Paenibacillaceae</taxon>
        <taxon>Paenibacillus</taxon>
    </lineage>
</organism>
<evidence type="ECO:0000259" key="2">
    <source>
        <dbReference type="Pfam" id="PF21307"/>
    </source>
</evidence>
<dbReference type="Gene3D" id="1.50.10.10">
    <property type="match status" value="1"/>
</dbReference>